<keyword evidence="16" id="KW-1185">Reference proteome</keyword>
<dbReference type="SUPFAM" id="SSF56808">
    <property type="entry name" value="Ribosomal protein L1"/>
    <property type="match status" value="1"/>
</dbReference>
<dbReference type="GO" id="GO:0005840">
    <property type="term" value="C:ribosome"/>
    <property type="evidence" value="ECO:0007669"/>
    <property type="project" value="UniProtKB-KW"/>
</dbReference>
<dbReference type="SUPFAM" id="SSF54736">
    <property type="entry name" value="ClpS-like"/>
    <property type="match status" value="1"/>
</dbReference>
<dbReference type="Gene3D" id="3.90.1100.10">
    <property type="match status" value="2"/>
</dbReference>
<dbReference type="GO" id="GO:0000428">
    <property type="term" value="C:DNA-directed RNA polymerase complex"/>
    <property type="evidence" value="ECO:0007669"/>
    <property type="project" value="UniProtKB-KW"/>
</dbReference>
<name>A0A811UNR7_CERCA</name>
<evidence type="ECO:0000256" key="9">
    <source>
        <dbReference type="ARBA" id="ARBA00023274"/>
    </source>
</evidence>
<proteinExistence type="inferred from homology"/>
<protein>
    <recommendedName>
        <fullName evidence="3">DNA-directed RNA polymerase</fullName>
        <ecNumber evidence="3">2.7.7.6</ecNumber>
    </recommendedName>
</protein>
<dbReference type="Pfam" id="PF04561">
    <property type="entry name" value="RNA_pol_Rpb2_2"/>
    <property type="match status" value="2"/>
</dbReference>
<dbReference type="InterPro" id="IPR013823">
    <property type="entry name" value="Ribosomal_bL12_C"/>
</dbReference>
<dbReference type="Gene3D" id="3.90.1110.10">
    <property type="entry name" value="RNA polymerase Rpb2, domain 2"/>
    <property type="match status" value="1"/>
</dbReference>
<gene>
    <name evidence="15" type="ORF">CCAP1982_LOCUS9212</name>
</gene>
<evidence type="ECO:0000256" key="1">
    <source>
        <dbReference type="ARBA" id="ARBA00008889"/>
    </source>
</evidence>
<comment type="similarity">
    <text evidence="1">Belongs to the universal ribosomal protein uL10 family.</text>
</comment>
<keyword evidence="8" id="KW-0804">Transcription</keyword>
<keyword evidence="4" id="KW-0240">DNA-directed RNA polymerase</keyword>
<comment type="similarity">
    <text evidence="10">Belongs to the RNA polymerase beta chain family.</text>
</comment>
<reference evidence="15" key="1">
    <citation type="submission" date="2020-11" db="EMBL/GenBank/DDBJ databases">
        <authorList>
            <person name="Whitehead M."/>
        </authorList>
    </citation>
    <scope>NUCLEOTIDE SEQUENCE</scope>
    <source>
        <strain evidence="15">EGII</strain>
    </source>
</reference>
<dbReference type="GO" id="GO:0003899">
    <property type="term" value="F:DNA-directed RNA polymerase activity"/>
    <property type="evidence" value="ECO:0007669"/>
    <property type="project" value="UniProtKB-EC"/>
</dbReference>
<evidence type="ECO:0000259" key="11">
    <source>
        <dbReference type="Pfam" id="PF00542"/>
    </source>
</evidence>
<dbReference type="InterPro" id="IPR000206">
    <property type="entry name" value="Ribosomal_bL12"/>
</dbReference>
<keyword evidence="9" id="KW-0687">Ribonucleoprotein</keyword>
<evidence type="ECO:0000256" key="4">
    <source>
        <dbReference type="ARBA" id="ARBA00022478"/>
    </source>
</evidence>
<evidence type="ECO:0000256" key="3">
    <source>
        <dbReference type="ARBA" id="ARBA00012418"/>
    </source>
</evidence>
<dbReference type="InterPro" id="IPR007645">
    <property type="entry name" value="RNA_pol_Rpb2_3"/>
</dbReference>
<dbReference type="EC" id="2.7.7.6" evidence="3"/>
<evidence type="ECO:0000256" key="6">
    <source>
        <dbReference type="ARBA" id="ARBA00022695"/>
    </source>
</evidence>
<feature type="domain" description="RNA polymerase Rpb2" evidence="12">
    <location>
        <begin position="447"/>
        <end position="519"/>
    </location>
</feature>
<dbReference type="InterPro" id="IPR007642">
    <property type="entry name" value="RNA_pol_Rpb2_2"/>
</dbReference>
<dbReference type="CDD" id="cd00403">
    <property type="entry name" value="Ribosomal_L1"/>
    <property type="match status" value="1"/>
</dbReference>
<feature type="domain" description="RNA polymerase Rpb2" evidence="12">
    <location>
        <begin position="599"/>
        <end position="662"/>
    </location>
</feature>
<dbReference type="InterPro" id="IPR007644">
    <property type="entry name" value="RNA_pol_bsu_protrusion"/>
</dbReference>
<dbReference type="GO" id="GO:0006351">
    <property type="term" value="P:DNA-templated transcription"/>
    <property type="evidence" value="ECO:0007669"/>
    <property type="project" value="InterPro"/>
</dbReference>
<dbReference type="Gene3D" id="3.30.1390.10">
    <property type="match status" value="1"/>
</dbReference>
<evidence type="ECO:0000259" key="12">
    <source>
        <dbReference type="Pfam" id="PF04561"/>
    </source>
</evidence>
<dbReference type="PANTHER" id="PTHR36427">
    <property type="entry name" value="54S RIBOSOMAL PROTEIN L1, MITOCHONDRIAL"/>
    <property type="match status" value="1"/>
</dbReference>
<evidence type="ECO:0000259" key="13">
    <source>
        <dbReference type="Pfam" id="PF04563"/>
    </source>
</evidence>
<dbReference type="Gene3D" id="3.30.70.1730">
    <property type="match status" value="1"/>
</dbReference>
<dbReference type="GO" id="GO:0003677">
    <property type="term" value="F:DNA binding"/>
    <property type="evidence" value="ECO:0007669"/>
    <property type="project" value="InterPro"/>
</dbReference>
<keyword evidence="5" id="KW-0808">Transferase</keyword>
<dbReference type="PANTHER" id="PTHR36427:SF3">
    <property type="entry name" value="LARGE RIBOSOMAL SUBUNIT PROTEIN UL1M"/>
    <property type="match status" value="1"/>
</dbReference>
<dbReference type="SUPFAM" id="SSF64484">
    <property type="entry name" value="beta and beta-prime subunits of DNA dependent RNA-polymerase"/>
    <property type="match status" value="1"/>
</dbReference>
<comment type="similarity">
    <text evidence="2">Belongs to the universal ribosomal protein uL1 family.</text>
</comment>
<sequence>MDTHYNNPKQCLEKVIESASAKFNESIDITVNLGVDSHKSEEQVRGTVVLPRGTGKNIKVAVFVQGNHLLEAEKVNADIIGGEDLVEEIKKGRKLDVDWCITTPDFIAKITPIAKILSAKGLMPNPKFGTVTSNIAETIKTIKSGQIKFRTDKNGIIHVNFKSINANDLLTLRNKLKSMAGGMLVVKNTLARLALERAEAAELVKVLEEKIGLPAGSFIGGVVSANIPTSDNTPNPAAQEKTECKVVIKEIDAGKKMEVIRTVRKVNSTLGLKEAKELVESLPQDLTANIPRNEAEKIKQQLIEAGAIKVQKESYKSFTPGDHGNEKLESIFHSVFPVDDPLHRATIEFISCRIDNPKYDESECIKRSITFSARVIAFIRLVVIQDGISLDEYKLIKKSGDHSKLTTIIKFIEEQEVHFCELPMMTDKGTFIINGVEKVIVSQMHRSPGLFFDSDKGKTYNSGKLIYSARVIPYRGSWLDIEFDVKDFLYFRIDRKRKLPISVLLKALGLSNNSILDKFYEKIKNSWKVPFMLDRFKGVRLPFDLIDIKGNVLLKDNVRITSRLAKKLYDDGLKEYLVPFNSMKACLIKTLYMKYIESYVLYYDLSNIGRLKLNSCLGLNYDENLTVLTHEDIIEIVKKIVLLRDGQGSVDDIDHLGNRRVRSVGEFIENQFRAGLLKLERVIIDSMSTSSLDKVSPSDFINPKVLTNSLRDFFNSSQLSQFMDQTNPLSEITHKRRLSALGPGGLTRDRAGFEVRDVHPTHYGRICPIETLKDKT</sequence>
<dbReference type="InterPro" id="IPR037034">
    <property type="entry name" value="RNA_pol_Rpb2_2_sf"/>
</dbReference>
<evidence type="ECO:0000256" key="5">
    <source>
        <dbReference type="ARBA" id="ARBA00022679"/>
    </source>
</evidence>
<evidence type="ECO:0000256" key="7">
    <source>
        <dbReference type="ARBA" id="ARBA00022980"/>
    </source>
</evidence>
<dbReference type="InterPro" id="IPR016095">
    <property type="entry name" value="Ribosomal_uL1_3-a/b-sand"/>
</dbReference>
<dbReference type="SUPFAM" id="SSF160369">
    <property type="entry name" value="Ribosomal protein L10-like"/>
    <property type="match status" value="1"/>
</dbReference>
<accession>A0A811UNR7</accession>
<dbReference type="Gene3D" id="3.40.50.790">
    <property type="match status" value="1"/>
</dbReference>
<evidence type="ECO:0000259" key="14">
    <source>
        <dbReference type="Pfam" id="PF04565"/>
    </source>
</evidence>
<keyword evidence="6" id="KW-0548">Nucleotidyltransferase</keyword>
<evidence type="ECO:0000256" key="10">
    <source>
        <dbReference type="RuleBase" id="RU000434"/>
    </source>
</evidence>
<dbReference type="EMBL" id="CAJHJT010000013">
    <property type="protein sequence ID" value="CAD7000739.1"/>
    <property type="molecule type" value="Genomic_DNA"/>
</dbReference>
<dbReference type="FunFam" id="3.40.50.790:FF:000001">
    <property type="entry name" value="50S ribosomal protein L1"/>
    <property type="match status" value="1"/>
</dbReference>
<dbReference type="InterPro" id="IPR043141">
    <property type="entry name" value="Ribosomal_uL10-like_sf"/>
</dbReference>
<keyword evidence="7" id="KW-0689">Ribosomal protein</keyword>
<dbReference type="InterPro" id="IPR028364">
    <property type="entry name" value="Ribosomal_uL1/biogenesis"/>
</dbReference>
<feature type="domain" description="RNA polymerase beta subunit protrusion" evidence="13">
    <location>
        <begin position="313"/>
        <end position="707"/>
    </location>
</feature>
<dbReference type="GO" id="GO:0003735">
    <property type="term" value="F:structural constituent of ribosome"/>
    <property type="evidence" value="ECO:0007669"/>
    <property type="project" value="InterPro"/>
</dbReference>
<dbReference type="Pfam" id="PF00687">
    <property type="entry name" value="Ribosomal_L1"/>
    <property type="match status" value="1"/>
</dbReference>
<evidence type="ECO:0000256" key="8">
    <source>
        <dbReference type="ARBA" id="ARBA00023163"/>
    </source>
</evidence>
<dbReference type="Pfam" id="PF04563">
    <property type="entry name" value="RNA_pol_Rpb2_1"/>
    <property type="match status" value="1"/>
</dbReference>
<dbReference type="Proteomes" id="UP000606786">
    <property type="component" value="Unassembled WGS sequence"/>
</dbReference>
<evidence type="ECO:0000256" key="2">
    <source>
        <dbReference type="ARBA" id="ARBA00010531"/>
    </source>
</evidence>
<dbReference type="Pfam" id="PF04565">
    <property type="entry name" value="RNA_pol_Rpb2_3"/>
    <property type="match status" value="1"/>
</dbReference>
<evidence type="ECO:0000313" key="15">
    <source>
        <dbReference type="EMBL" id="CAD7000739.1"/>
    </source>
</evidence>
<comment type="caution">
    <text evidence="15">The sequence shown here is derived from an EMBL/GenBank/DDBJ whole genome shotgun (WGS) entry which is preliminary data.</text>
</comment>
<evidence type="ECO:0000313" key="16">
    <source>
        <dbReference type="Proteomes" id="UP000606786"/>
    </source>
</evidence>
<dbReference type="InterPro" id="IPR014719">
    <property type="entry name" value="Ribosomal_bL12_C/ClpS-like"/>
</dbReference>
<dbReference type="InterPro" id="IPR023674">
    <property type="entry name" value="Ribosomal_uL1-like"/>
</dbReference>
<dbReference type="AlphaFoldDB" id="A0A811UNR7"/>
<dbReference type="GO" id="GO:1990904">
    <property type="term" value="C:ribonucleoprotein complex"/>
    <property type="evidence" value="ECO:0007669"/>
    <property type="project" value="UniProtKB-KW"/>
</dbReference>
<organism evidence="15 16">
    <name type="scientific">Ceratitis capitata</name>
    <name type="common">Mediterranean fruit fly</name>
    <name type="synonym">Tephritis capitata</name>
    <dbReference type="NCBI Taxonomy" id="7213"/>
    <lineage>
        <taxon>Eukaryota</taxon>
        <taxon>Metazoa</taxon>
        <taxon>Ecdysozoa</taxon>
        <taxon>Arthropoda</taxon>
        <taxon>Hexapoda</taxon>
        <taxon>Insecta</taxon>
        <taxon>Pterygota</taxon>
        <taxon>Neoptera</taxon>
        <taxon>Endopterygota</taxon>
        <taxon>Diptera</taxon>
        <taxon>Brachycera</taxon>
        <taxon>Muscomorpha</taxon>
        <taxon>Tephritoidea</taxon>
        <taxon>Tephritidae</taxon>
        <taxon>Ceratitis</taxon>
        <taxon>Ceratitis</taxon>
    </lineage>
</organism>
<dbReference type="Pfam" id="PF00542">
    <property type="entry name" value="Ribosomal_L12"/>
    <property type="match status" value="1"/>
</dbReference>
<dbReference type="CDD" id="cd00387">
    <property type="entry name" value="Ribosomal_L7_L12"/>
    <property type="match status" value="1"/>
</dbReference>
<dbReference type="GO" id="GO:0006412">
    <property type="term" value="P:translation"/>
    <property type="evidence" value="ECO:0007669"/>
    <property type="project" value="InterPro"/>
</dbReference>
<feature type="domain" description="Large ribosomal subunit protein bL12 C-terminal" evidence="11">
    <location>
        <begin position="245"/>
        <end position="307"/>
    </location>
</feature>
<feature type="domain" description="RNA polymerase Rpb2" evidence="14">
    <location>
        <begin position="721"/>
        <end position="771"/>
    </location>
</feature>